<keyword evidence="8" id="KW-1185">Reference proteome</keyword>
<reference evidence="7" key="1">
    <citation type="submission" date="2019-11" db="EMBL/GenBank/DDBJ databases">
        <authorList>
            <person name="Liu Y."/>
            <person name="Hou J."/>
            <person name="Li T.-Q."/>
            <person name="Guan C.-H."/>
            <person name="Wu X."/>
            <person name="Wu H.-Z."/>
            <person name="Ling F."/>
            <person name="Zhang R."/>
            <person name="Shi X.-G."/>
            <person name="Ren J.-P."/>
            <person name="Chen E.-F."/>
            <person name="Sun J.-M."/>
        </authorList>
    </citation>
    <scope>NUCLEOTIDE SEQUENCE</scope>
    <source>
        <strain evidence="7">Adult_tree_wgs_1</strain>
        <tissue evidence="7">Leaves</tissue>
    </source>
</reference>
<dbReference type="EMBL" id="WJXA01000003">
    <property type="protein sequence ID" value="KAF7148367.1"/>
    <property type="molecule type" value="Genomic_DNA"/>
</dbReference>
<sequence length="149" mass="16850">MLDDKECYCQDVLLSKDAALDSGYHVMRHFGLWFVLAANGSMSTAVVVIFGVSVYSHVDDTFRPEEITTIMSDFAKPRTLAPTGLYLGGTKYTVIDPRRSRGCHKRKEGNYEALQADEALRHYFFHDLVESMSVCVLFTGIWQLAFLLN</sequence>
<accession>A0A834H7Y4</accession>
<dbReference type="Pfam" id="PF00235">
    <property type="entry name" value="Profilin"/>
    <property type="match status" value="1"/>
</dbReference>
<organism evidence="7 8">
    <name type="scientific">Rhododendron simsii</name>
    <name type="common">Sims's rhododendron</name>
    <dbReference type="NCBI Taxonomy" id="118357"/>
    <lineage>
        <taxon>Eukaryota</taxon>
        <taxon>Viridiplantae</taxon>
        <taxon>Streptophyta</taxon>
        <taxon>Embryophyta</taxon>
        <taxon>Tracheophyta</taxon>
        <taxon>Spermatophyta</taxon>
        <taxon>Magnoliopsida</taxon>
        <taxon>eudicotyledons</taxon>
        <taxon>Gunneridae</taxon>
        <taxon>Pentapetalae</taxon>
        <taxon>asterids</taxon>
        <taxon>Ericales</taxon>
        <taxon>Ericaceae</taxon>
        <taxon>Ericoideae</taxon>
        <taxon>Rhodoreae</taxon>
        <taxon>Rhododendron</taxon>
    </lineage>
</organism>
<evidence type="ECO:0000313" key="8">
    <source>
        <dbReference type="Proteomes" id="UP000626092"/>
    </source>
</evidence>
<dbReference type="InterPro" id="IPR048278">
    <property type="entry name" value="PFN"/>
</dbReference>
<evidence type="ECO:0000256" key="3">
    <source>
        <dbReference type="ARBA" id="ARBA00022490"/>
    </source>
</evidence>
<keyword evidence="6" id="KW-1133">Transmembrane helix</keyword>
<feature type="transmembrane region" description="Helical" evidence="6">
    <location>
        <begin position="128"/>
        <end position="148"/>
    </location>
</feature>
<protein>
    <submittedName>
        <fullName evidence="7">Uncharacterized protein</fullName>
    </submittedName>
</protein>
<dbReference type="Proteomes" id="UP000626092">
    <property type="component" value="Unassembled WGS sequence"/>
</dbReference>
<name>A0A834H7Y4_RHOSS</name>
<keyword evidence="4" id="KW-0009">Actin-binding</keyword>
<dbReference type="GO" id="GO:0003779">
    <property type="term" value="F:actin binding"/>
    <property type="evidence" value="ECO:0007669"/>
    <property type="project" value="UniProtKB-KW"/>
</dbReference>
<feature type="transmembrane region" description="Helical" evidence="6">
    <location>
        <begin position="30"/>
        <end position="55"/>
    </location>
</feature>
<keyword evidence="3" id="KW-0963">Cytoplasm</keyword>
<dbReference type="AlphaFoldDB" id="A0A834H7Y4"/>
<dbReference type="SUPFAM" id="SSF55770">
    <property type="entry name" value="Profilin (actin-binding protein)"/>
    <property type="match status" value="1"/>
</dbReference>
<dbReference type="InterPro" id="IPR036140">
    <property type="entry name" value="PFN_sf"/>
</dbReference>
<comment type="caution">
    <text evidence="7">The sequence shown here is derived from an EMBL/GenBank/DDBJ whole genome shotgun (WGS) entry which is preliminary data.</text>
</comment>
<keyword evidence="6" id="KW-0812">Transmembrane</keyword>
<dbReference type="GO" id="GO:0005856">
    <property type="term" value="C:cytoskeleton"/>
    <property type="evidence" value="ECO:0007669"/>
    <property type="project" value="UniProtKB-SubCell"/>
</dbReference>
<dbReference type="InterPro" id="IPR005455">
    <property type="entry name" value="PFN_euk"/>
</dbReference>
<evidence type="ECO:0000256" key="4">
    <source>
        <dbReference type="ARBA" id="ARBA00023203"/>
    </source>
</evidence>
<comment type="similarity">
    <text evidence="2">Belongs to the profilin family.</text>
</comment>
<dbReference type="PRINTS" id="PR00392">
    <property type="entry name" value="PROFILIN"/>
</dbReference>
<keyword evidence="5" id="KW-0206">Cytoskeleton</keyword>
<evidence type="ECO:0000256" key="6">
    <source>
        <dbReference type="SAM" id="Phobius"/>
    </source>
</evidence>
<evidence type="ECO:0000256" key="5">
    <source>
        <dbReference type="ARBA" id="ARBA00023212"/>
    </source>
</evidence>
<gene>
    <name evidence="7" type="ORF">RHSIM_Rhsim03G0014600</name>
</gene>
<dbReference type="Gene3D" id="3.30.450.30">
    <property type="entry name" value="Dynein light chain 2a, cytoplasmic"/>
    <property type="match status" value="1"/>
</dbReference>
<dbReference type="OrthoDB" id="421374at2759"/>
<evidence type="ECO:0000256" key="1">
    <source>
        <dbReference type="ARBA" id="ARBA00004245"/>
    </source>
</evidence>
<comment type="subcellular location">
    <subcellularLocation>
        <location evidence="1">Cytoplasm</location>
        <location evidence="1">Cytoskeleton</location>
    </subcellularLocation>
</comment>
<keyword evidence="6" id="KW-0472">Membrane</keyword>
<evidence type="ECO:0000313" key="7">
    <source>
        <dbReference type="EMBL" id="KAF7148367.1"/>
    </source>
</evidence>
<proteinExistence type="inferred from homology"/>
<evidence type="ECO:0000256" key="2">
    <source>
        <dbReference type="ARBA" id="ARBA00010058"/>
    </source>
</evidence>